<dbReference type="EMBL" id="JBHSJD010000002">
    <property type="protein sequence ID" value="MFC5021098.1"/>
    <property type="molecule type" value="Genomic_DNA"/>
</dbReference>
<accession>A0ABV9X8Q6</accession>
<keyword evidence="3" id="KW-0407">Ion channel</keyword>
<name>A0ABV9X8Q6_9ACTN</name>
<reference evidence="4" key="1">
    <citation type="journal article" date="2019" name="Int. J. Syst. Evol. Microbiol.">
        <title>The Global Catalogue of Microorganisms (GCM) 10K type strain sequencing project: providing services to taxonomists for standard genome sequencing and annotation.</title>
        <authorList>
            <consortium name="The Broad Institute Genomics Platform"/>
            <consortium name="The Broad Institute Genome Sequencing Center for Infectious Disease"/>
            <person name="Wu L."/>
            <person name="Ma J."/>
        </authorList>
    </citation>
    <scope>NUCLEOTIDE SEQUENCE [LARGE SCALE GENOMIC DNA]</scope>
    <source>
        <strain evidence="4">CGMCC 4.1648</strain>
    </source>
</reference>
<feature type="domain" description="Potassium channel" evidence="2">
    <location>
        <begin position="100"/>
        <end position="150"/>
    </location>
</feature>
<evidence type="ECO:0000259" key="2">
    <source>
        <dbReference type="Pfam" id="PF07885"/>
    </source>
</evidence>
<dbReference type="RefSeq" id="WP_345693087.1">
    <property type="nucleotide sequence ID" value="NZ_BAABIT010000001.1"/>
</dbReference>
<dbReference type="Pfam" id="PF07885">
    <property type="entry name" value="Ion_trans_2"/>
    <property type="match status" value="1"/>
</dbReference>
<comment type="caution">
    <text evidence="3">The sequence shown here is derived from an EMBL/GenBank/DDBJ whole genome shotgun (WGS) entry which is preliminary data.</text>
</comment>
<keyword evidence="3" id="KW-0813">Transport</keyword>
<dbReference type="GO" id="GO:0034220">
    <property type="term" value="P:monoatomic ion transmembrane transport"/>
    <property type="evidence" value="ECO:0007669"/>
    <property type="project" value="UniProtKB-KW"/>
</dbReference>
<evidence type="ECO:0000313" key="3">
    <source>
        <dbReference type="EMBL" id="MFC5021098.1"/>
    </source>
</evidence>
<proteinExistence type="predicted"/>
<evidence type="ECO:0000256" key="1">
    <source>
        <dbReference type="SAM" id="Phobius"/>
    </source>
</evidence>
<evidence type="ECO:0000313" key="4">
    <source>
        <dbReference type="Proteomes" id="UP001595829"/>
    </source>
</evidence>
<keyword evidence="3" id="KW-0406">Ion transport</keyword>
<feature type="transmembrane region" description="Helical" evidence="1">
    <location>
        <begin position="61"/>
        <end position="83"/>
    </location>
</feature>
<keyword evidence="1" id="KW-0812">Transmembrane</keyword>
<feature type="transmembrane region" description="Helical" evidence="1">
    <location>
        <begin position="138"/>
        <end position="159"/>
    </location>
</feature>
<protein>
    <submittedName>
        <fullName evidence="3">Potassium channel family protein</fullName>
    </submittedName>
</protein>
<gene>
    <name evidence="3" type="ORF">ACFPM3_02900</name>
</gene>
<keyword evidence="4" id="KW-1185">Reference proteome</keyword>
<dbReference type="Proteomes" id="UP001595829">
    <property type="component" value="Unassembled WGS sequence"/>
</dbReference>
<keyword evidence="1" id="KW-0472">Membrane</keyword>
<keyword evidence="1" id="KW-1133">Transmembrane helix</keyword>
<dbReference type="InterPro" id="IPR013099">
    <property type="entry name" value="K_chnl_dom"/>
</dbReference>
<organism evidence="3 4">
    <name type="scientific">Streptomyces coeruleoprunus</name>
    <dbReference type="NCBI Taxonomy" id="285563"/>
    <lineage>
        <taxon>Bacteria</taxon>
        <taxon>Bacillati</taxon>
        <taxon>Actinomycetota</taxon>
        <taxon>Actinomycetes</taxon>
        <taxon>Kitasatosporales</taxon>
        <taxon>Streptomycetaceae</taxon>
        <taxon>Streptomyces</taxon>
    </lineage>
</organism>
<sequence>MAKWLMTLGGAALAMLALRDVFHTLWHPTRHGGLSRRVMTVAWVLSARFGRRRAVGLAGPIGMVVVVALWAATVITGWALLYWPHMPDAFSFAAGLEPERHTGFLDALYISIVTMATLGLGDIAPAEGWLRIIGPLESVVGFALLTATVSWVLGIYPALARRRTVALRIAQLRRAGLHDQRPPTPGACAALQGLAADLAHVCVDFRQYAESYYFHDGDENTSLAANIVYIASVADRIPPDADADTVLARDLLRASLRDLAVTLDERFLHTGGTTRHVLARYAEDHWGTTKS</sequence>
<dbReference type="Gene3D" id="1.10.287.70">
    <property type="match status" value="1"/>
</dbReference>
<dbReference type="SUPFAM" id="SSF81324">
    <property type="entry name" value="Voltage-gated potassium channels"/>
    <property type="match status" value="1"/>
</dbReference>